<sequence length="63" mass="6995">LGPVSTSKEENMSADEEVIIIPVEDILSIKYTSDIKKHVKAQTGMHKGCSNKMTYVFGHDFVP</sequence>
<dbReference type="EMBL" id="CAJNOQ010036148">
    <property type="protein sequence ID" value="CAF1602841.1"/>
    <property type="molecule type" value="Genomic_DNA"/>
</dbReference>
<evidence type="ECO:0000313" key="2">
    <source>
        <dbReference type="EMBL" id="CAF4480999.1"/>
    </source>
</evidence>
<proteinExistence type="predicted"/>
<evidence type="ECO:0000313" key="1">
    <source>
        <dbReference type="EMBL" id="CAF1602841.1"/>
    </source>
</evidence>
<keyword evidence="3" id="KW-1185">Reference proteome</keyword>
<name>A0A816AUL7_9BILA</name>
<dbReference type="EMBL" id="CAJOBC010102621">
    <property type="protein sequence ID" value="CAF4480999.1"/>
    <property type="molecule type" value="Genomic_DNA"/>
</dbReference>
<feature type="non-terminal residue" evidence="1">
    <location>
        <position position="1"/>
    </location>
</feature>
<comment type="caution">
    <text evidence="1">The sequence shown here is derived from an EMBL/GenBank/DDBJ whole genome shotgun (WGS) entry which is preliminary data.</text>
</comment>
<reference evidence="1" key="1">
    <citation type="submission" date="2021-02" db="EMBL/GenBank/DDBJ databases">
        <authorList>
            <person name="Nowell W R."/>
        </authorList>
    </citation>
    <scope>NUCLEOTIDE SEQUENCE</scope>
</reference>
<protein>
    <submittedName>
        <fullName evidence="1">Uncharacterized protein</fullName>
    </submittedName>
</protein>
<dbReference type="AlphaFoldDB" id="A0A816AUL7"/>
<accession>A0A816AUL7</accession>
<evidence type="ECO:0000313" key="3">
    <source>
        <dbReference type="Proteomes" id="UP000663829"/>
    </source>
</evidence>
<dbReference type="Proteomes" id="UP000681722">
    <property type="component" value="Unassembled WGS sequence"/>
</dbReference>
<gene>
    <name evidence="1" type="ORF">GPM918_LOCUS42566</name>
    <name evidence="2" type="ORF">SRO942_LOCUS43834</name>
</gene>
<organism evidence="1 3">
    <name type="scientific">Didymodactylos carnosus</name>
    <dbReference type="NCBI Taxonomy" id="1234261"/>
    <lineage>
        <taxon>Eukaryota</taxon>
        <taxon>Metazoa</taxon>
        <taxon>Spiralia</taxon>
        <taxon>Gnathifera</taxon>
        <taxon>Rotifera</taxon>
        <taxon>Eurotatoria</taxon>
        <taxon>Bdelloidea</taxon>
        <taxon>Philodinida</taxon>
        <taxon>Philodinidae</taxon>
        <taxon>Didymodactylos</taxon>
    </lineage>
</organism>
<dbReference type="Proteomes" id="UP000663829">
    <property type="component" value="Unassembled WGS sequence"/>
</dbReference>